<feature type="binding site" evidence="7">
    <location>
        <position position="40"/>
    </location>
    <ligand>
        <name>ATP</name>
        <dbReference type="ChEBI" id="CHEBI:30616"/>
    </ligand>
</feature>
<keyword evidence="3" id="KW-0808">Transferase</keyword>
<evidence type="ECO:0000313" key="11">
    <source>
        <dbReference type="Proteomes" id="UP000640052"/>
    </source>
</evidence>
<evidence type="ECO:0000259" key="9">
    <source>
        <dbReference type="PROSITE" id="PS50011"/>
    </source>
</evidence>
<dbReference type="InterPro" id="IPR008271">
    <property type="entry name" value="Ser/Thr_kinase_AS"/>
</dbReference>
<reference evidence="10" key="1">
    <citation type="submission" date="2021-01" db="EMBL/GenBank/DDBJ databases">
        <title>Whole genome shotgun sequence of Acrocarpospora phusangensis NBRC 108782.</title>
        <authorList>
            <person name="Komaki H."/>
            <person name="Tamura T."/>
        </authorList>
    </citation>
    <scope>NUCLEOTIDE SEQUENCE</scope>
    <source>
        <strain evidence="10">NBRC 108782</strain>
    </source>
</reference>
<keyword evidence="8" id="KW-0472">Membrane</keyword>
<evidence type="ECO:0000313" key="10">
    <source>
        <dbReference type="EMBL" id="GIH28564.1"/>
    </source>
</evidence>
<dbReference type="Gene3D" id="1.10.510.10">
    <property type="entry name" value="Transferase(Phosphotransferase) domain 1"/>
    <property type="match status" value="1"/>
</dbReference>
<keyword evidence="5" id="KW-0418">Kinase</keyword>
<evidence type="ECO:0000256" key="5">
    <source>
        <dbReference type="ARBA" id="ARBA00022777"/>
    </source>
</evidence>
<dbReference type="PROSITE" id="PS00108">
    <property type="entry name" value="PROTEIN_KINASE_ST"/>
    <property type="match status" value="1"/>
</dbReference>
<dbReference type="PROSITE" id="PS00107">
    <property type="entry name" value="PROTEIN_KINASE_ATP"/>
    <property type="match status" value="1"/>
</dbReference>
<dbReference type="RefSeq" id="WP_204045176.1">
    <property type="nucleotide sequence ID" value="NZ_BOOA01000085.1"/>
</dbReference>
<keyword evidence="2" id="KW-0723">Serine/threonine-protein kinase</keyword>
<dbReference type="PANTHER" id="PTHR43289">
    <property type="entry name" value="MITOGEN-ACTIVATED PROTEIN KINASE KINASE KINASE 20-RELATED"/>
    <property type="match status" value="1"/>
</dbReference>
<dbReference type="EC" id="2.7.11.1" evidence="1"/>
<evidence type="ECO:0000256" key="7">
    <source>
        <dbReference type="PROSITE-ProRule" id="PRU10141"/>
    </source>
</evidence>
<dbReference type="GO" id="GO:0004674">
    <property type="term" value="F:protein serine/threonine kinase activity"/>
    <property type="evidence" value="ECO:0007669"/>
    <property type="project" value="UniProtKB-KW"/>
</dbReference>
<dbReference type="GO" id="GO:0005524">
    <property type="term" value="F:ATP binding"/>
    <property type="evidence" value="ECO:0007669"/>
    <property type="project" value="UniProtKB-UniRule"/>
</dbReference>
<dbReference type="PROSITE" id="PS50011">
    <property type="entry name" value="PROTEIN_KINASE_DOM"/>
    <property type="match status" value="1"/>
</dbReference>
<dbReference type="Proteomes" id="UP000640052">
    <property type="component" value="Unassembled WGS sequence"/>
</dbReference>
<proteinExistence type="predicted"/>
<dbReference type="AlphaFoldDB" id="A0A919UP63"/>
<dbReference type="PANTHER" id="PTHR43289:SF6">
    <property type="entry name" value="SERINE_THREONINE-PROTEIN KINASE NEKL-3"/>
    <property type="match status" value="1"/>
</dbReference>
<feature type="transmembrane region" description="Helical" evidence="8">
    <location>
        <begin position="284"/>
        <end position="306"/>
    </location>
</feature>
<dbReference type="InterPro" id="IPR000719">
    <property type="entry name" value="Prot_kinase_dom"/>
</dbReference>
<dbReference type="Pfam" id="PF00069">
    <property type="entry name" value="Pkinase"/>
    <property type="match status" value="1"/>
</dbReference>
<evidence type="ECO:0000256" key="6">
    <source>
        <dbReference type="ARBA" id="ARBA00022840"/>
    </source>
</evidence>
<feature type="domain" description="Protein kinase" evidence="9">
    <location>
        <begin position="11"/>
        <end position="265"/>
    </location>
</feature>
<evidence type="ECO:0000256" key="8">
    <source>
        <dbReference type="SAM" id="Phobius"/>
    </source>
</evidence>
<dbReference type="CDD" id="cd14014">
    <property type="entry name" value="STKc_PknB_like"/>
    <property type="match status" value="1"/>
</dbReference>
<dbReference type="EMBL" id="BOOA01000085">
    <property type="protein sequence ID" value="GIH28564.1"/>
    <property type="molecule type" value="Genomic_DNA"/>
</dbReference>
<evidence type="ECO:0000256" key="4">
    <source>
        <dbReference type="ARBA" id="ARBA00022741"/>
    </source>
</evidence>
<keyword evidence="8" id="KW-0812">Transmembrane</keyword>
<accession>A0A919UP63</accession>
<keyword evidence="8" id="KW-1133">Transmembrane helix</keyword>
<keyword evidence="11" id="KW-1185">Reference proteome</keyword>
<gene>
    <name evidence="10" type="ORF">Aph01nite_68740</name>
</gene>
<dbReference type="SUPFAM" id="SSF56112">
    <property type="entry name" value="Protein kinase-like (PK-like)"/>
    <property type="match status" value="1"/>
</dbReference>
<dbReference type="InterPro" id="IPR017441">
    <property type="entry name" value="Protein_kinase_ATP_BS"/>
</dbReference>
<sequence length="486" mass="52860">MEGERLVARRYQLKRKLGQGAMGVVWEGHDTLLDRPVAVKEVLLPLGLPVHELERQLLRTGREARTAARLSHRNIVAIYDVVEEDGRPWIVMELIAAPSLEQLVREQGSMPVREVAAIGRQILAALDTAHAAGVLHRDVKPANILVTPEGRAVLTDFGVATAEADPELPVVGTLTGSPAFIAPERAEGRDFGPPSDLWSLGATLYAAVLGKSPFDRGTMIATVAAVITEEPDFGRLHPALHPALSALLRRDPAERATAAEAERLLAPVEGEPAKERGRRRRGRTWLIAVAAVAAVALSGTAAWSMMSLNGPALPMATASPSPSPSPTPSPTPTSVFKRYVSPAGWTIGYPRAWTGSRAEGYTEWLSRDGASHLGVEEASAYAPARQMITDVEVTRSRDLRDYRRLRTDRVSTSYGSAIEWEAVFTAGDTRSQPWLTSGVRYRELNRLITVGANAYLLTWTSEQTRWANQTVAMTRVLGSFRPRVGS</sequence>
<comment type="caution">
    <text evidence="10">The sequence shown here is derived from an EMBL/GenBank/DDBJ whole genome shotgun (WGS) entry which is preliminary data.</text>
</comment>
<evidence type="ECO:0000256" key="1">
    <source>
        <dbReference type="ARBA" id="ARBA00012513"/>
    </source>
</evidence>
<keyword evidence="4 7" id="KW-0547">Nucleotide-binding</keyword>
<protein>
    <recommendedName>
        <fullName evidence="1">non-specific serine/threonine protein kinase</fullName>
        <ecNumber evidence="1">2.7.11.1</ecNumber>
    </recommendedName>
</protein>
<keyword evidence="6 7" id="KW-0067">ATP-binding</keyword>
<evidence type="ECO:0000256" key="3">
    <source>
        <dbReference type="ARBA" id="ARBA00022679"/>
    </source>
</evidence>
<dbReference type="Gene3D" id="3.30.200.20">
    <property type="entry name" value="Phosphorylase Kinase, domain 1"/>
    <property type="match status" value="1"/>
</dbReference>
<name>A0A919UP63_9ACTN</name>
<dbReference type="SMART" id="SM00220">
    <property type="entry name" value="S_TKc"/>
    <property type="match status" value="1"/>
</dbReference>
<dbReference type="InterPro" id="IPR011009">
    <property type="entry name" value="Kinase-like_dom_sf"/>
</dbReference>
<organism evidence="10 11">
    <name type="scientific">Acrocarpospora phusangensis</name>
    <dbReference type="NCBI Taxonomy" id="1070424"/>
    <lineage>
        <taxon>Bacteria</taxon>
        <taxon>Bacillati</taxon>
        <taxon>Actinomycetota</taxon>
        <taxon>Actinomycetes</taxon>
        <taxon>Streptosporangiales</taxon>
        <taxon>Streptosporangiaceae</taxon>
        <taxon>Acrocarpospora</taxon>
    </lineage>
</organism>
<evidence type="ECO:0000256" key="2">
    <source>
        <dbReference type="ARBA" id="ARBA00022527"/>
    </source>
</evidence>